<keyword evidence="3" id="KW-1185">Reference proteome</keyword>
<accession>W7YA55</accession>
<evidence type="ECO:0000313" key="2">
    <source>
        <dbReference type="EMBL" id="GAF07925.1"/>
    </source>
</evidence>
<organism evidence="2 3">
    <name type="scientific">Paenibacillus pini JCM 16418</name>
    <dbReference type="NCBI Taxonomy" id="1236976"/>
    <lineage>
        <taxon>Bacteria</taxon>
        <taxon>Bacillati</taxon>
        <taxon>Bacillota</taxon>
        <taxon>Bacilli</taxon>
        <taxon>Bacillales</taxon>
        <taxon>Paenibacillaceae</taxon>
        <taxon>Paenibacillus</taxon>
    </lineage>
</organism>
<evidence type="ECO:0000313" key="3">
    <source>
        <dbReference type="Proteomes" id="UP000019364"/>
    </source>
</evidence>
<gene>
    <name evidence="2" type="ORF">JCM16418_1958</name>
</gene>
<dbReference type="AlphaFoldDB" id="W7YA55"/>
<name>W7YA55_9BACL</name>
<protein>
    <submittedName>
        <fullName evidence="2">Uncharacterized protein</fullName>
    </submittedName>
</protein>
<feature type="compositionally biased region" description="Basic and acidic residues" evidence="1">
    <location>
        <begin position="24"/>
        <end position="45"/>
    </location>
</feature>
<reference evidence="2 3" key="1">
    <citation type="journal article" date="2014" name="Genome Announc.">
        <title>Draft Genome Sequence of Paenibacillus pini JCM 16418T, Isolated from the Rhizosphere of Pine Tree.</title>
        <authorList>
            <person name="Yuki M."/>
            <person name="Oshima K."/>
            <person name="Suda W."/>
            <person name="Oshida Y."/>
            <person name="Kitamura K."/>
            <person name="Iida Y."/>
            <person name="Hattori M."/>
            <person name="Ohkuma M."/>
        </authorList>
    </citation>
    <scope>NUCLEOTIDE SEQUENCE [LARGE SCALE GENOMIC DNA]</scope>
    <source>
        <strain evidence="2 3">JCM 16418</strain>
    </source>
</reference>
<evidence type="ECO:0000256" key="1">
    <source>
        <dbReference type="SAM" id="MobiDB-lite"/>
    </source>
</evidence>
<dbReference type="EMBL" id="BAVZ01000004">
    <property type="protein sequence ID" value="GAF07925.1"/>
    <property type="molecule type" value="Genomic_DNA"/>
</dbReference>
<dbReference type="STRING" id="1236976.JCM16418_1958"/>
<proteinExistence type="predicted"/>
<dbReference type="Proteomes" id="UP000019364">
    <property type="component" value="Unassembled WGS sequence"/>
</dbReference>
<comment type="caution">
    <text evidence="2">The sequence shown here is derived from an EMBL/GenBank/DDBJ whole genome shotgun (WGS) entry which is preliminary data.</text>
</comment>
<sequence>MIVSLVFLCATSTALTGCGSGDTKTTDAPKVVDKENGKDPAKGTEGEAFVLGSEPLEFTLYGNYDWYTMPKGGTKEVKPFKIQRKLPLMLSIQVVVKSKK</sequence>
<feature type="region of interest" description="Disordered" evidence="1">
    <location>
        <begin position="19"/>
        <end position="46"/>
    </location>
</feature>